<dbReference type="GO" id="GO:0005829">
    <property type="term" value="C:cytosol"/>
    <property type="evidence" value="ECO:0007669"/>
    <property type="project" value="TreeGrafter"/>
</dbReference>
<dbReference type="OrthoDB" id="72638at2"/>
<gene>
    <name evidence="3" type="ORF">AC625_06415</name>
</gene>
<dbReference type="PROSITE" id="PS50943">
    <property type="entry name" value="HTH_CROC1"/>
    <property type="match status" value="1"/>
</dbReference>
<dbReference type="PANTHER" id="PTHR46797:SF1">
    <property type="entry name" value="METHYLPHOSPHONATE SYNTHASE"/>
    <property type="match status" value="1"/>
</dbReference>
<dbReference type="STRING" id="1679170.AC625_06415"/>
<dbReference type="Pfam" id="PF01381">
    <property type="entry name" value="HTH_3"/>
    <property type="match status" value="1"/>
</dbReference>
<name>A0A0K9GR77_9BACI</name>
<dbReference type="Proteomes" id="UP000037146">
    <property type="component" value="Unassembled WGS sequence"/>
</dbReference>
<dbReference type="SUPFAM" id="SSF47413">
    <property type="entry name" value="lambda repressor-like DNA-binding domains"/>
    <property type="match status" value="1"/>
</dbReference>
<protein>
    <recommendedName>
        <fullName evidence="2">HTH cro/C1-type domain-containing protein</fullName>
    </recommendedName>
</protein>
<evidence type="ECO:0000259" key="2">
    <source>
        <dbReference type="PROSITE" id="PS50943"/>
    </source>
</evidence>
<dbReference type="InterPro" id="IPR010982">
    <property type="entry name" value="Lambda_DNA-bd_dom_sf"/>
</dbReference>
<dbReference type="PANTHER" id="PTHR46797">
    <property type="entry name" value="HTH-TYPE TRANSCRIPTIONAL REGULATOR"/>
    <property type="match status" value="1"/>
</dbReference>
<feature type="domain" description="HTH cro/C1-type" evidence="2">
    <location>
        <begin position="7"/>
        <end position="61"/>
    </location>
</feature>
<keyword evidence="1" id="KW-0238">DNA-binding</keyword>
<dbReference type="CDD" id="cd00093">
    <property type="entry name" value="HTH_XRE"/>
    <property type="match status" value="1"/>
</dbReference>
<proteinExistence type="predicted"/>
<comment type="caution">
    <text evidence="3">The sequence shown here is derived from an EMBL/GenBank/DDBJ whole genome shotgun (WGS) entry which is preliminary data.</text>
</comment>
<dbReference type="RefSeq" id="WP_053178017.1">
    <property type="nucleotide sequence ID" value="NZ_LFZW01000001.1"/>
</dbReference>
<dbReference type="AlphaFoldDB" id="A0A0K9GR77"/>
<dbReference type="Gene3D" id="1.10.260.40">
    <property type="entry name" value="lambda repressor-like DNA-binding domains"/>
    <property type="match status" value="1"/>
</dbReference>
<dbReference type="GO" id="GO:0003677">
    <property type="term" value="F:DNA binding"/>
    <property type="evidence" value="ECO:0007669"/>
    <property type="project" value="UniProtKB-KW"/>
</dbReference>
<dbReference type="GO" id="GO:0003700">
    <property type="term" value="F:DNA-binding transcription factor activity"/>
    <property type="evidence" value="ECO:0007669"/>
    <property type="project" value="TreeGrafter"/>
</dbReference>
<evidence type="ECO:0000313" key="3">
    <source>
        <dbReference type="EMBL" id="KMY49199.1"/>
    </source>
</evidence>
<accession>A0A0K9GR77</accession>
<keyword evidence="4" id="KW-1185">Reference proteome</keyword>
<dbReference type="SMART" id="SM00530">
    <property type="entry name" value="HTH_XRE"/>
    <property type="match status" value="1"/>
</dbReference>
<sequence>MDTGEIIVELREKRNWSQRELARRANLNSSVMNRIETGDRPIKAIELKIFADLFGVTTDFLLNRTKEQHQQRVSVSGQEITLSPEEFKIFEELKKYPILFHDLATDPEKKVKELIKLQKAKKLFLEDDDEKYGDGFGDFED</sequence>
<dbReference type="InterPro" id="IPR001387">
    <property type="entry name" value="Cro/C1-type_HTH"/>
</dbReference>
<reference evidence="4" key="1">
    <citation type="submission" date="2015-07" db="EMBL/GenBank/DDBJ databases">
        <title>Genome sequencing project for genomic taxonomy and phylogenomics of Bacillus-like bacteria.</title>
        <authorList>
            <person name="Liu B."/>
            <person name="Wang J."/>
            <person name="Zhu Y."/>
            <person name="Liu G."/>
            <person name="Chen Q."/>
            <person name="Chen Z."/>
            <person name="Lan J."/>
            <person name="Che J."/>
            <person name="Ge C."/>
            <person name="Shi H."/>
            <person name="Pan Z."/>
            <person name="Liu X."/>
        </authorList>
    </citation>
    <scope>NUCLEOTIDE SEQUENCE [LARGE SCALE GENOMIC DNA]</scope>
    <source>
        <strain evidence="4">FJAT-27997</strain>
    </source>
</reference>
<dbReference type="PATRIC" id="fig|1679170.3.peg.1376"/>
<evidence type="ECO:0000256" key="1">
    <source>
        <dbReference type="ARBA" id="ARBA00023125"/>
    </source>
</evidence>
<evidence type="ECO:0000313" key="4">
    <source>
        <dbReference type="Proteomes" id="UP000037146"/>
    </source>
</evidence>
<dbReference type="InterPro" id="IPR050807">
    <property type="entry name" value="TransReg_Diox_bact_type"/>
</dbReference>
<dbReference type="EMBL" id="LFZW01000001">
    <property type="protein sequence ID" value="KMY49199.1"/>
    <property type="molecule type" value="Genomic_DNA"/>
</dbReference>
<organism evidence="3 4">
    <name type="scientific">Peribacillus loiseleuriae</name>
    <dbReference type="NCBI Taxonomy" id="1679170"/>
    <lineage>
        <taxon>Bacteria</taxon>
        <taxon>Bacillati</taxon>
        <taxon>Bacillota</taxon>
        <taxon>Bacilli</taxon>
        <taxon>Bacillales</taxon>
        <taxon>Bacillaceae</taxon>
        <taxon>Peribacillus</taxon>
    </lineage>
</organism>